<evidence type="ECO:0000256" key="5">
    <source>
        <dbReference type="ARBA" id="ARBA00022898"/>
    </source>
</evidence>
<comment type="similarity">
    <text evidence="2">Belongs to the class-V pyridoxal-phosphate-dependent aminotransferase family. NifS/IscS subfamily.</text>
</comment>
<gene>
    <name evidence="10" type="ORF">SAMN04488054_103112</name>
</gene>
<comment type="catalytic activity">
    <reaction evidence="8">
        <text>(sulfur carrier)-H + L-cysteine = (sulfur carrier)-SH + L-alanine</text>
        <dbReference type="Rhea" id="RHEA:43892"/>
        <dbReference type="Rhea" id="RHEA-COMP:14737"/>
        <dbReference type="Rhea" id="RHEA-COMP:14739"/>
        <dbReference type="ChEBI" id="CHEBI:29917"/>
        <dbReference type="ChEBI" id="CHEBI:35235"/>
        <dbReference type="ChEBI" id="CHEBI:57972"/>
        <dbReference type="ChEBI" id="CHEBI:64428"/>
        <dbReference type="EC" id="2.8.1.7"/>
    </reaction>
</comment>
<dbReference type="FunFam" id="3.40.640.10:FF:000084">
    <property type="entry name" value="IscS-like cysteine desulfurase"/>
    <property type="match status" value="1"/>
</dbReference>
<keyword evidence="3" id="KW-0808">Transferase</keyword>
<dbReference type="GO" id="GO:0051536">
    <property type="term" value="F:iron-sulfur cluster binding"/>
    <property type="evidence" value="ECO:0007669"/>
    <property type="project" value="UniProtKB-KW"/>
</dbReference>
<keyword evidence="6" id="KW-0408">Iron</keyword>
<dbReference type="InterPro" id="IPR000192">
    <property type="entry name" value="Aminotrans_V_dom"/>
</dbReference>
<dbReference type="Gene3D" id="3.90.1150.10">
    <property type="entry name" value="Aspartate Aminotransferase, domain 1"/>
    <property type="match status" value="1"/>
</dbReference>
<dbReference type="InterPro" id="IPR015422">
    <property type="entry name" value="PyrdxlP-dep_Trfase_small"/>
</dbReference>
<dbReference type="PANTHER" id="PTHR11601">
    <property type="entry name" value="CYSTEINE DESULFURYLASE FAMILY MEMBER"/>
    <property type="match status" value="1"/>
</dbReference>
<accession>A0A1I4JF52</accession>
<organism evidence="10 11">
    <name type="scientific">Salibacterium qingdaonense</name>
    <dbReference type="NCBI Taxonomy" id="266892"/>
    <lineage>
        <taxon>Bacteria</taxon>
        <taxon>Bacillati</taxon>
        <taxon>Bacillota</taxon>
        <taxon>Bacilli</taxon>
        <taxon>Bacillales</taxon>
        <taxon>Bacillaceae</taxon>
    </lineage>
</organism>
<dbReference type="PIRSF" id="PIRSF005572">
    <property type="entry name" value="NifS"/>
    <property type="match status" value="1"/>
</dbReference>
<evidence type="ECO:0000313" key="10">
    <source>
        <dbReference type="EMBL" id="SFL64843.1"/>
    </source>
</evidence>
<dbReference type="Proteomes" id="UP000199668">
    <property type="component" value="Unassembled WGS sequence"/>
</dbReference>
<evidence type="ECO:0000256" key="4">
    <source>
        <dbReference type="ARBA" id="ARBA00022723"/>
    </source>
</evidence>
<dbReference type="Gene3D" id="1.10.260.50">
    <property type="match status" value="1"/>
</dbReference>
<dbReference type="GO" id="GO:0031071">
    <property type="term" value="F:cysteine desulfurase activity"/>
    <property type="evidence" value="ECO:0007669"/>
    <property type="project" value="UniProtKB-EC"/>
</dbReference>
<keyword evidence="5" id="KW-0663">Pyridoxal phosphate</keyword>
<protein>
    <submittedName>
        <fullName evidence="10">Cysteine desulfurase</fullName>
    </submittedName>
</protein>
<keyword evidence="4" id="KW-0479">Metal-binding</keyword>
<evidence type="ECO:0000256" key="3">
    <source>
        <dbReference type="ARBA" id="ARBA00022679"/>
    </source>
</evidence>
<dbReference type="InterPro" id="IPR016454">
    <property type="entry name" value="Cysteine_dSase"/>
</dbReference>
<evidence type="ECO:0000256" key="1">
    <source>
        <dbReference type="ARBA" id="ARBA00001933"/>
    </source>
</evidence>
<evidence type="ECO:0000313" key="11">
    <source>
        <dbReference type="Proteomes" id="UP000199668"/>
    </source>
</evidence>
<keyword evidence="7" id="KW-0411">Iron-sulfur</keyword>
<dbReference type="Gene3D" id="3.40.640.10">
    <property type="entry name" value="Type I PLP-dependent aspartate aminotransferase-like (Major domain)"/>
    <property type="match status" value="1"/>
</dbReference>
<dbReference type="EMBL" id="FOTY01000003">
    <property type="protein sequence ID" value="SFL64843.1"/>
    <property type="molecule type" value="Genomic_DNA"/>
</dbReference>
<dbReference type="NCBIfam" id="NF002806">
    <property type="entry name" value="PRK02948.1"/>
    <property type="match status" value="1"/>
</dbReference>
<dbReference type="PANTHER" id="PTHR11601:SF34">
    <property type="entry name" value="CYSTEINE DESULFURASE"/>
    <property type="match status" value="1"/>
</dbReference>
<evidence type="ECO:0000256" key="6">
    <source>
        <dbReference type="ARBA" id="ARBA00023004"/>
    </source>
</evidence>
<reference evidence="10 11" key="1">
    <citation type="submission" date="2016-10" db="EMBL/GenBank/DDBJ databases">
        <authorList>
            <person name="de Groot N.N."/>
        </authorList>
    </citation>
    <scope>NUCLEOTIDE SEQUENCE [LARGE SCALE GENOMIC DNA]</scope>
    <source>
        <strain evidence="10 11">CGMCC 1.6134</strain>
    </source>
</reference>
<evidence type="ECO:0000256" key="8">
    <source>
        <dbReference type="ARBA" id="ARBA00050776"/>
    </source>
</evidence>
<dbReference type="SUPFAM" id="SSF53383">
    <property type="entry name" value="PLP-dependent transferases"/>
    <property type="match status" value="1"/>
</dbReference>
<dbReference type="RefSeq" id="WP_090925679.1">
    <property type="nucleotide sequence ID" value="NZ_FOTY01000003.1"/>
</dbReference>
<feature type="domain" description="Aminotransferase class V" evidence="9">
    <location>
        <begin position="4"/>
        <end position="366"/>
    </location>
</feature>
<proteinExistence type="inferred from homology"/>
<name>A0A1I4JF52_9BACI</name>
<dbReference type="STRING" id="266892.SAMN04488054_103112"/>
<dbReference type="InterPro" id="IPR015421">
    <property type="entry name" value="PyrdxlP-dep_Trfase_major"/>
</dbReference>
<evidence type="ECO:0000259" key="9">
    <source>
        <dbReference type="Pfam" id="PF00266"/>
    </source>
</evidence>
<comment type="cofactor">
    <cofactor evidence="1">
        <name>pyridoxal 5'-phosphate</name>
        <dbReference type="ChEBI" id="CHEBI:597326"/>
    </cofactor>
</comment>
<sequence>MSAIYVDHAAATPVSAEAAAAMMDVLQSDFGNPSSIHAHGRQARKQLDEARRKLAATIHAAPEELVLTSSGTEADNLAVTGYAHAHQHRGNHIVTSAVEHHAVLHTCRKLEKEGFDVTYLPVDEEGRVHAEQVKEAVTEQTILITIMHGNNEAGTVQPIHDIAAAAAEAGIAFHTDAVQSYGVEKLDVQELPVTMLTASSHKINGPKGAAFLYVRKGTSLTPGVTGGEQERKRRAGTENVPAAAGFAAAAEAAVTDRQSRREHAEALRSCFLACLKEHEVSFTVNGPKDHYLPYIVNIYFPGIEVESFLVRLDMEGISASSGSACTAGSVEPSHVLQAMYQDDKRAEASVRFSFGTENTIQEMHQLAAVIKKITDSMTMDIF</sequence>
<evidence type="ECO:0000256" key="2">
    <source>
        <dbReference type="ARBA" id="ARBA00006490"/>
    </source>
</evidence>
<dbReference type="Pfam" id="PF00266">
    <property type="entry name" value="Aminotran_5"/>
    <property type="match status" value="1"/>
</dbReference>
<keyword evidence="11" id="KW-1185">Reference proteome</keyword>
<dbReference type="OrthoDB" id="9808002at2"/>
<dbReference type="InterPro" id="IPR015424">
    <property type="entry name" value="PyrdxlP-dep_Trfase"/>
</dbReference>
<dbReference type="GO" id="GO:0046872">
    <property type="term" value="F:metal ion binding"/>
    <property type="evidence" value="ECO:0007669"/>
    <property type="project" value="UniProtKB-KW"/>
</dbReference>
<evidence type="ECO:0000256" key="7">
    <source>
        <dbReference type="ARBA" id="ARBA00023014"/>
    </source>
</evidence>
<dbReference type="AlphaFoldDB" id="A0A1I4JF52"/>